<organism evidence="1 2">
    <name type="scientific">Favolaschia claudopus</name>
    <dbReference type="NCBI Taxonomy" id="2862362"/>
    <lineage>
        <taxon>Eukaryota</taxon>
        <taxon>Fungi</taxon>
        <taxon>Dikarya</taxon>
        <taxon>Basidiomycota</taxon>
        <taxon>Agaricomycotina</taxon>
        <taxon>Agaricomycetes</taxon>
        <taxon>Agaricomycetidae</taxon>
        <taxon>Agaricales</taxon>
        <taxon>Marasmiineae</taxon>
        <taxon>Mycenaceae</taxon>
        <taxon>Favolaschia</taxon>
    </lineage>
</organism>
<dbReference type="EMBL" id="JAWWNJ010000022">
    <property type="protein sequence ID" value="KAK7033891.1"/>
    <property type="molecule type" value="Genomic_DNA"/>
</dbReference>
<comment type="caution">
    <text evidence="1">The sequence shown here is derived from an EMBL/GenBank/DDBJ whole genome shotgun (WGS) entry which is preliminary data.</text>
</comment>
<name>A0AAW0C547_9AGAR</name>
<keyword evidence="2" id="KW-1185">Reference proteome</keyword>
<evidence type="ECO:0000313" key="2">
    <source>
        <dbReference type="Proteomes" id="UP001362999"/>
    </source>
</evidence>
<proteinExistence type="predicted"/>
<accession>A0AAW0C547</accession>
<gene>
    <name evidence="1" type="ORF">R3P38DRAFT_2411638</name>
</gene>
<reference evidence="1 2" key="1">
    <citation type="journal article" date="2024" name="J Genomics">
        <title>Draft genome sequencing and assembly of Favolaschia claudopus CIRM-BRFM 2984 isolated from oak limbs.</title>
        <authorList>
            <person name="Navarro D."/>
            <person name="Drula E."/>
            <person name="Chaduli D."/>
            <person name="Cazenave R."/>
            <person name="Ahrendt S."/>
            <person name="Wang J."/>
            <person name="Lipzen A."/>
            <person name="Daum C."/>
            <person name="Barry K."/>
            <person name="Grigoriev I.V."/>
            <person name="Favel A."/>
            <person name="Rosso M.N."/>
            <person name="Martin F."/>
        </authorList>
    </citation>
    <scope>NUCLEOTIDE SEQUENCE [LARGE SCALE GENOMIC DNA]</scope>
    <source>
        <strain evidence="1 2">CIRM-BRFM 2984</strain>
    </source>
</reference>
<feature type="non-terminal residue" evidence="1">
    <location>
        <position position="1"/>
    </location>
</feature>
<protein>
    <submittedName>
        <fullName evidence="1">Uncharacterized protein</fullName>
    </submittedName>
</protein>
<dbReference type="Proteomes" id="UP001362999">
    <property type="component" value="Unassembled WGS sequence"/>
</dbReference>
<sequence length="268" mass="31112">AWADQALHLMQTENFVGFSKDQQWRAEFLDHAYLIAESANARVRLRLIACYAGCKTVASLLDLALIRCIPFRLAIPLDSVRLFRESRLAPTERVLSESYYPVGSGSSPLEYGRNGQGFSERYGVRFMDLLRRPHLRRIASMGSVFAWLAWKNGDDLIQDFMNGPSIQVTQYGRGWSDGREANPLFITSDELSPNDLDVLLGHVWDNETERWVWPSEELLWEYCEFYNGEMTDELDRCLLYILNEEVGKGKTQARTRNGWYQYFRRSNR</sequence>
<evidence type="ECO:0000313" key="1">
    <source>
        <dbReference type="EMBL" id="KAK7033891.1"/>
    </source>
</evidence>
<feature type="non-terminal residue" evidence="1">
    <location>
        <position position="268"/>
    </location>
</feature>
<dbReference type="AlphaFoldDB" id="A0AAW0C547"/>